<comment type="caution">
    <text evidence="7">The sequence shown here is derived from an EMBL/GenBank/DDBJ whole genome shotgun (WGS) entry which is preliminary data.</text>
</comment>
<evidence type="ECO:0000313" key="8">
    <source>
        <dbReference type="Proteomes" id="UP000235649"/>
    </source>
</evidence>
<sequence length="332" mass="37264">MKKPTMNDVAKEAGVGRGTVSNYINGQNVRDKTKKKIQEAIDKLGYVPNLQARELKTSKNSTVVLIVPTSWTPFFSELVYKMQIELNHNGYRMILANSQNDPAEEEEILKMASLNQVSGVITMSYSDIYNFINIGKNLNLVSIERYVSEDVPLITSDNYNGGKLAAQKLIEMGSRKFLLLRRKVNHANATDLRTKGFTDYINSKHYPVDVFEASLTDNYRAEYKNYIESHYSTEDIPFDGIFSVTDEYGTIIQNALESINKDLLNKVKIIGFDGSSVSMNTPIGLSSIRQPVDEIVKSSVTILLEMINGSPIKKNYKKVLPVSFVKAGTSFK</sequence>
<dbReference type="EMBL" id="NIPR01000001">
    <property type="protein sequence ID" value="PMD73855.1"/>
    <property type="molecule type" value="Genomic_DNA"/>
</dbReference>
<dbReference type="Proteomes" id="UP000235649">
    <property type="component" value="Unassembled WGS sequence"/>
</dbReference>
<dbReference type="Gene3D" id="3.40.50.2300">
    <property type="match status" value="2"/>
</dbReference>
<dbReference type="GO" id="GO:0000976">
    <property type="term" value="F:transcription cis-regulatory region binding"/>
    <property type="evidence" value="ECO:0007669"/>
    <property type="project" value="TreeGrafter"/>
</dbReference>
<dbReference type="PROSITE" id="PS50932">
    <property type="entry name" value="HTH_LACI_2"/>
    <property type="match status" value="1"/>
</dbReference>
<dbReference type="PANTHER" id="PTHR30146">
    <property type="entry name" value="LACI-RELATED TRANSCRIPTIONAL REPRESSOR"/>
    <property type="match status" value="1"/>
</dbReference>
<accession>A0A2N7AXN6</accession>
<dbReference type="InterPro" id="IPR001761">
    <property type="entry name" value="Peripla_BP/Lac1_sug-bd_dom"/>
</dbReference>
<keyword evidence="2" id="KW-0805">Transcription regulation</keyword>
<keyword evidence="3" id="KW-0238">DNA-binding</keyword>
<dbReference type="SUPFAM" id="SSF53822">
    <property type="entry name" value="Periplasmic binding protein-like I"/>
    <property type="match status" value="1"/>
</dbReference>
<keyword evidence="4" id="KW-0804">Transcription</keyword>
<dbReference type="AlphaFoldDB" id="A0A2N7AXN6"/>
<name>A0A2N7AXN6_9LACO</name>
<keyword evidence="1" id="KW-0678">Repressor</keyword>
<gene>
    <name evidence="7" type="ORF">CBP76_00485</name>
</gene>
<evidence type="ECO:0000259" key="6">
    <source>
        <dbReference type="PROSITE" id="PS50943"/>
    </source>
</evidence>
<evidence type="ECO:0000256" key="2">
    <source>
        <dbReference type="ARBA" id="ARBA00023015"/>
    </source>
</evidence>
<dbReference type="PROSITE" id="PS50943">
    <property type="entry name" value="HTH_CROC1"/>
    <property type="match status" value="1"/>
</dbReference>
<dbReference type="SUPFAM" id="SSF47413">
    <property type="entry name" value="lambda repressor-like DNA-binding domains"/>
    <property type="match status" value="1"/>
</dbReference>
<reference evidence="7 8" key="1">
    <citation type="submission" date="2017-05" db="EMBL/GenBank/DDBJ databases">
        <title>Lactobacillus nurukis nov., sp. nov., isolated from nuruk.</title>
        <authorList>
            <person name="Kim S.-J."/>
        </authorList>
    </citation>
    <scope>NUCLEOTIDE SEQUENCE [LARGE SCALE GENOMIC DNA]</scope>
    <source>
        <strain evidence="7 8">SYF10-1a</strain>
    </source>
</reference>
<dbReference type="PROSITE" id="PS00356">
    <property type="entry name" value="HTH_LACI_1"/>
    <property type="match status" value="1"/>
</dbReference>
<dbReference type="InterPro" id="IPR001387">
    <property type="entry name" value="Cro/C1-type_HTH"/>
</dbReference>
<feature type="domain" description="HTH lacI-type" evidence="5">
    <location>
        <begin position="4"/>
        <end position="57"/>
    </location>
</feature>
<keyword evidence="8" id="KW-1185">Reference proteome</keyword>
<evidence type="ECO:0000256" key="1">
    <source>
        <dbReference type="ARBA" id="ARBA00022491"/>
    </source>
</evidence>
<dbReference type="CDD" id="cd01392">
    <property type="entry name" value="HTH_LacI"/>
    <property type="match status" value="1"/>
</dbReference>
<dbReference type="Pfam" id="PF00532">
    <property type="entry name" value="Peripla_BP_1"/>
    <property type="match status" value="1"/>
</dbReference>
<dbReference type="GO" id="GO:0003700">
    <property type="term" value="F:DNA-binding transcription factor activity"/>
    <property type="evidence" value="ECO:0007669"/>
    <property type="project" value="TreeGrafter"/>
</dbReference>
<dbReference type="PANTHER" id="PTHR30146:SF95">
    <property type="entry name" value="RIBOSE OPERON REPRESSOR"/>
    <property type="match status" value="1"/>
</dbReference>
<evidence type="ECO:0000259" key="5">
    <source>
        <dbReference type="PROSITE" id="PS50932"/>
    </source>
</evidence>
<protein>
    <submittedName>
        <fullName evidence="7">LacI family transcriptional regulator</fullName>
    </submittedName>
</protein>
<dbReference type="Pfam" id="PF00356">
    <property type="entry name" value="LacI"/>
    <property type="match status" value="1"/>
</dbReference>
<evidence type="ECO:0000313" key="7">
    <source>
        <dbReference type="EMBL" id="PMD73855.1"/>
    </source>
</evidence>
<dbReference type="CDD" id="cd06291">
    <property type="entry name" value="PBP1_Qymf-like"/>
    <property type="match status" value="1"/>
</dbReference>
<dbReference type="RefSeq" id="WP_102194966.1">
    <property type="nucleotide sequence ID" value="NZ_NIPR01000001.1"/>
</dbReference>
<dbReference type="InterPro" id="IPR010982">
    <property type="entry name" value="Lambda_DNA-bd_dom_sf"/>
</dbReference>
<dbReference type="InterPro" id="IPR000843">
    <property type="entry name" value="HTH_LacI"/>
</dbReference>
<dbReference type="SMART" id="SM00354">
    <property type="entry name" value="HTH_LACI"/>
    <property type="match status" value="1"/>
</dbReference>
<feature type="domain" description="HTH cro/C1-type" evidence="6">
    <location>
        <begin position="5"/>
        <end position="47"/>
    </location>
</feature>
<dbReference type="InterPro" id="IPR028082">
    <property type="entry name" value="Peripla_BP_I"/>
</dbReference>
<dbReference type="Gene3D" id="1.10.260.40">
    <property type="entry name" value="lambda repressor-like DNA-binding domains"/>
    <property type="match status" value="1"/>
</dbReference>
<evidence type="ECO:0000256" key="3">
    <source>
        <dbReference type="ARBA" id="ARBA00023125"/>
    </source>
</evidence>
<evidence type="ECO:0000256" key="4">
    <source>
        <dbReference type="ARBA" id="ARBA00023163"/>
    </source>
</evidence>
<organism evidence="7 8">
    <name type="scientific">Companilactobacillus nuruki</name>
    <dbReference type="NCBI Taxonomy" id="1993540"/>
    <lineage>
        <taxon>Bacteria</taxon>
        <taxon>Bacillati</taxon>
        <taxon>Bacillota</taxon>
        <taxon>Bacilli</taxon>
        <taxon>Lactobacillales</taxon>
        <taxon>Lactobacillaceae</taxon>
        <taxon>Companilactobacillus</taxon>
    </lineage>
</organism>
<proteinExistence type="predicted"/>
<dbReference type="OrthoDB" id="9796186at2"/>